<evidence type="ECO:0000313" key="2">
    <source>
        <dbReference type="EMBL" id="KJD35756.1"/>
    </source>
</evidence>
<keyword evidence="1" id="KW-0732">Signal</keyword>
<comment type="caution">
    <text evidence="2">The sequence shown here is derived from an EMBL/GenBank/DDBJ whole genome shotgun (WGS) entry which is preliminary data.</text>
</comment>
<dbReference type="Proteomes" id="UP000032578">
    <property type="component" value="Unassembled WGS sequence"/>
</dbReference>
<gene>
    <name evidence="2" type="ORF">PW52_08445</name>
</gene>
<dbReference type="STRING" id="1435349.PW52_08445"/>
<dbReference type="OrthoDB" id="1405967at2"/>
<organism evidence="2 3">
    <name type="scientific">Neotamlana sedimentorum</name>
    <dbReference type="NCBI Taxonomy" id="1435349"/>
    <lineage>
        <taxon>Bacteria</taxon>
        <taxon>Pseudomonadati</taxon>
        <taxon>Bacteroidota</taxon>
        <taxon>Flavobacteriia</taxon>
        <taxon>Flavobacteriales</taxon>
        <taxon>Flavobacteriaceae</taxon>
        <taxon>Neotamlana</taxon>
    </lineage>
</organism>
<evidence type="ECO:0008006" key="4">
    <source>
        <dbReference type="Google" id="ProtNLM"/>
    </source>
</evidence>
<evidence type="ECO:0000313" key="3">
    <source>
        <dbReference type="Proteomes" id="UP000032578"/>
    </source>
</evidence>
<keyword evidence="3" id="KW-1185">Reference proteome</keyword>
<name>A0A0D7W9F6_9FLAO</name>
<protein>
    <recommendedName>
        <fullName evidence="4">Transporter</fullName>
    </recommendedName>
</protein>
<dbReference type="AlphaFoldDB" id="A0A0D7W9F6"/>
<sequence>MNVFQNFKLFAPILLFISVFCNASTIDPPIKSVSFYEYDYDYDCDLCGCTTGSGSFGFGTLNNANFVGVRYINQHFESKNGIFSNSPVSEETFNTYQLWAQIPINNSFYFSANLPYQDLSRKIDGTNENINGIGDANIIGWFKLPFYKKPANDVMESMEKENSGHSLQFGLGIKLPTGKFEEALVDRVNPGFQVGTGSVDGIFSLGYSFAGNTFGVNTLLSYYLKTENKNEYKFGNQFSYSTKFYTAFPIKKTMLMPFLGVSGDVFNKIEQYGETINDTDGSILNSSIGTELVVNRCIFGVNYTLPISQNLFGGNVTSKNRLSLYFNFAL</sequence>
<dbReference type="RefSeq" id="WP_044632490.1">
    <property type="nucleotide sequence ID" value="NZ_JTDW01000005.1"/>
</dbReference>
<accession>A0A0D7W9F6</accession>
<proteinExistence type="predicted"/>
<feature type="chain" id="PRO_5002325929" description="Transporter" evidence="1">
    <location>
        <begin position="24"/>
        <end position="330"/>
    </location>
</feature>
<evidence type="ECO:0000256" key="1">
    <source>
        <dbReference type="SAM" id="SignalP"/>
    </source>
</evidence>
<reference evidence="2 3" key="1">
    <citation type="submission" date="2014-11" db="EMBL/GenBank/DDBJ databases">
        <title>Tamlana sedimentorum sp. nov., isolated from shallow sand sediments of the Sea of Japan.</title>
        <authorList>
            <person name="Romanenko L.A."/>
        </authorList>
    </citation>
    <scope>NUCLEOTIDE SEQUENCE [LARGE SCALE GENOMIC DNA]</scope>
    <source>
        <strain evidence="2 3">JCM 19808</strain>
    </source>
</reference>
<feature type="signal peptide" evidence="1">
    <location>
        <begin position="1"/>
        <end position="23"/>
    </location>
</feature>
<dbReference type="EMBL" id="JTDW01000005">
    <property type="protein sequence ID" value="KJD35756.1"/>
    <property type="molecule type" value="Genomic_DNA"/>
</dbReference>
<dbReference type="PATRIC" id="fig|1435349.4.peg.2674"/>